<dbReference type="AlphaFoldDB" id="A0A8J3HU84"/>
<evidence type="ECO:0000313" key="1">
    <source>
        <dbReference type="EMBL" id="GHM59129.1"/>
    </source>
</evidence>
<name>A0A8J3HU84_9RICK</name>
<proteinExistence type="predicted"/>
<evidence type="ECO:0000313" key="2">
    <source>
        <dbReference type="Proteomes" id="UP000637906"/>
    </source>
</evidence>
<dbReference type="EMBL" id="BNGU01000003">
    <property type="protein sequence ID" value="GHM59129.1"/>
    <property type="molecule type" value="Genomic_DNA"/>
</dbReference>
<dbReference type="Proteomes" id="UP000637906">
    <property type="component" value="Unassembled WGS sequence"/>
</dbReference>
<accession>A0A8J3HU84</accession>
<organism evidence="1 2">
    <name type="scientific">Candidatus Mesenet longicola</name>
    <dbReference type="NCBI Taxonomy" id="1892558"/>
    <lineage>
        <taxon>Bacteria</taxon>
        <taxon>Pseudomonadati</taxon>
        <taxon>Pseudomonadota</taxon>
        <taxon>Alphaproteobacteria</taxon>
        <taxon>Rickettsiales</taxon>
        <taxon>Anaplasmataceae</taxon>
        <taxon>Candidatus Mesenet</taxon>
    </lineage>
</organism>
<gene>
    <name evidence="1" type="ORF">sL5_01220</name>
</gene>
<comment type="caution">
    <text evidence="1">The sequence shown here is derived from an EMBL/GenBank/DDBJ whole genome shotgun (WGS) entry which is preliminary data.</text>
</comment>
<keyword evidence="2" id="KW-1185">Reference proteome</keyword>
<reference evidence="1 2" key="1">
    <citation type="journal article" date="2021" name="Microb. Ecol.">
        <title>Candidatus Mesenet longicola: Novel Endosymbionts of Brontispa longissima that Induce Cytoplasmic Incompatibility.</title>
        <authorList>
            <person name="Takano S."/>
            <person name="Gotoh Y."/>
            <person name="Hayashi T."/>
        </authorList>
    </citation>
    <scope>NUCLEOTIDE SEQUENCE [LARGE SCALE GENOMIC DNA]</scope>
    <source>
        <strain evidence="1">L5</strain>
    </source>
</reference>
<protein>
    <submittedName>
        <fullName evidence="1">Uncharacterized protein</fullName>
    </submittedName>
</protein>
<sequence length="104" mass="12030">MTNKQIQIKLQNLKDFNIKDEGNGKTVKFSGSDFKGMQQDVEDIFFYSGGLNIYNTHYKEHLYDPDQHKAILTLEKIDDSEKNVGVKYVDGNYTSYNIEIDTLI</sequence>